<dbReference type="AlphaFoldDB" id="A0A3M7PUE9"/>
<keyword evidence="1" id="KW-0812">Transmembrane</keyword>
<protein>
    <submittedName>
        <fullName evidence="2">Uncharacterized protein</fullName>
    </submittedName>
</protein>
<accession>A0A3M7PUE9</accession>
<comment type="caution">
    <text evidence="2">The sequence shown here is derived from an EMBL/GenBank/DDBJ whole genome shotgun (WGS) entry which is preliminary data.</text>
</comment>
<gene>
    <name evidence="2" type="ORF">BpHYR1_035842</name>
</gene>
<proteinExistence type="predicted"/>
<dbReference type="EMBL" id="REGN01008831">
    <property type="protein sequence ID" value="RNA02584.1"/>
    <property type="molecule type" value="Genomic_DNA"/>
</dbReference>
<keyword evidence="1" id="KW-0472">Membrane</keyword>
<keyword evidence="1" id="KW-1133">Transmembrane helix</keyword>
<sequence>MLEKTKPTKRKSSIDSLGSIENEILGLMYNFLNVITNQLTYLCISLKSHTDTSRKKKNFTIFGAIVGKAVSIVVVVQAIRLCIVI</sequence>
<organism evidence="2 3">
    <name type="scientific">Brachionus plicatilis</name>
    <name type="common">Marine rotifer</name>
    <name type="synonym">Brachionus muelleri</name>
    <dbReference type="NCBI Taxonomy" id="10195"/>
    <lineage>
        <taxon>Eukaryota</taxon>
        <taxon>Metazoa</taxon>
        <taxon>Spiralia</taxon>
        <taxon>Gnathifera</taxon>
        <taxon>Rotifera</taxon>
        <taxon>Eurotatoria</taxon>
        <taxon>Monogononta</taxon>
        <taxon>Pseudotrocha</taxon>
        <taxon>Ploima</taxon>
        <taxon>Brachionidae</taxon>
        <taxon>Brachionus</taxon>
    </lineage>
</organism>
<dbReference type="Proteomes" id="UP000276133">
    <property type="component" value="Unassembled WGS sequence"/>
</dbReference>
<reference evidence="2 3" key="1">
    <citation type="journal article" date="2018" name="Sci. Rep.">
        <title>Genomic signatures of local adaptation to the degree of environmental predictability in rotifers.</title>
        <authorList>
            <person name="Franch-Gras L."/>
            <person name="Hahn C."/>
            <person name="Garcia-Roger E.M."/>
            <person name="Carmona M.J."/>
            <person name="Serra M."/>
            <person name="Gomez A."/>
        </authorList>
    </citation>
    <scope>NUCLEOTIDE SEQUENCE [LARGE SCALE GENOMIC DNA]</scope>
    <source>
        <strain evidence="2">HYR1</strain>
    </source>
</reference>
<feature type="transmembrane region" description="Helical" evidence="1">
    <location>
        <begin position="59"/>
        <end position="79"/>
    </location>
</feature>
<name>A0A3M7PUE9_BRAPC</name>
<evidence type="ECO:0000313" key="3">
    <source>
        <dbReference type="Proteomes" id="UP000276133"/>
    </source>
</evidence>
<evidence type="ECO:0000256" key="1">
    <source>
        <dbReference type="SAM" id="Phobius"/>
    </source>
</evidence>
<evidence type="ECO:0000313" key="2">
    <source>
        <dbReference type="EMBL" id="RNA02584.1"/>
    </source>
</evidence>
<keyword evidence="3" id="KW-1185">Reference proteome</keyword>